<evidence type="ECO:0000256" key="1">
    <source>
        <dbReference type="SAM" id="MobiDB-lite"/>
    </source>
</evidence>
<organism evidence="2 3">
    <name type="scientific">Rangifer tarandus platyrhynchus</name>
    <name type="common">Svalbard reindeer</name>
    <dbReference type="NCBI Taxonomy" id="3082113"/>
    <lineage>
        <taxon>Eukaryota</taxon>
        <taxon>Metazoa</taxon>
        <taxon>Chordata</taxon>
        <taxon>Craniata</taxon>
        <taxon>Vertebrata</taxon>
        <taxon>Euteleostomi</taxon>
        <taxon>Mammalia</taxon>
        <taxon>Eutheria</taxon>
        <taxon>Laurasiatheria</taxon>
        <taxon>Artiodactyla</taxon>
        <taxon>Ruminantia</taxon>
        <taxon>Pecora</taxon>
        <taxon>Cervidae</taxon>
        <taxon>Odocoileinae</taxon>
        <taxon>Rangifer</taxon>
    </lineage>
</organism>
<feature type="region of interest" description="Disordered" evidence="1">
    <location>
        <begin position="69"/>
        <end position="137"/>
    </location>
</feature>
<feature type="compositionally biased region" description="Basic and acidic residues" evidence="1">
    <location>
        <begin position="1"/>
        <end position="11"/>
    </location>
</feature>
<sequence>MGYKVQDKSSKTLDAGGAAGAGGDGSLGSLAAQGRSARHREARHGLRTPAPPHLPAAGVLLKSSVWAGFARNTPGPHEPARPPARIEGAAPSGAQSPLPQSSDHSPRTTPMARARPGPASVSLLRPGPCPPPTQQRLPEFGALCFPGLKNHAQEGRSDSAIYCPRALLPPRPRLG</sequence>
<dbReference type="EMBL" id="OX459956">
    <property type="protein sequence ID" value="CAI9161161.1"/>
    <property type="molecule type" value="Genomic_DNA"/>
</dbReference>
<evidence type="ECO:0000313" key="2">
    <source>
        <dbReference type="EMBL" id="CAI9161161.1"/>
    </source>
</evidence>
<keyword evidence="3" id="KW-1185">Reference proteome</keyword>
<protein>
    <submittedName>
        <fullName evidence="2">Uncharacterized protein</fullName>
    </submittedName>
</protein>
<feature type="compositionally biased region" description="Basic residues" evidence="1">
    <location>
        <begin position="36"/>
        <end position="46"/>
    </location>
</feature>
<proteinExistence type="predicted"/>
<reference evidence="2" key="1">
    <citation type="submission" date="2023-04" db="EMBL/GenBank/DDBJ databases">
        <authorList>
            <consortium name="ELIXIR-Norway"/>
        </authorList>
    </citation>
    <scope>NUCLEOTIDE SEQUENCE [LARGE SCALE GENOMIC DNA]</scope>
</reference>
<feature type="region of interest" description="Disordered" evidence="1">
    <location>
        <begin position="1"/>
        <end position="56"/>
    </location>
</feature>
<accession>A0ABN8YMP9</accession>
<feature type="compositionally biased region" description="Gly residues" evidence="1">
    <location>
        <begin position="17"/>
        <end position="26"/>
    </location>
</feature>
<gene>
    <name evidence="2" type="ORF">MRATA1EN1_LOCUS10123</name>
</gene>
<feature type="compositionally biased region" description="Polar residues" evidence="1">
    <location>
        <begin position="93"/>
        <end position="103"/>
    </location>
</feature>
<name>A0ABN8YMP9_RANTA</name>
<dbReference type="Proteomes" id="UP001176941">
    <property type="component" value="Chromosome 20"/>
</dbReference>
<evidence type="ECO:0000313" key="3">
    <source>
        <dbReference type="Proteomes" id="UP001176941"/>
    </source>
</evidence>